<reference evidence="2" key="1">
    <citation type="submission" date="2019-09" db="EMBL/GenBank/DDBJ databases">
        <authorList>
            <person name="Zhang L."/>
        </authorList>
    </citation>
    <scope>NUCLEOTIDE SEQUENCE</scope>
</reference>
<keyword evidence="1" id="KW-1133">Transmembrane helix</keyword>
<gene>
    <name evidence="2" type="ORF">NYM_LOCUS8336</name>
</gene>
<organism evidence="2">
    <name type="scientific">Nymphaea colorata</name>
    <name type="common">pocket water lily</name>
    <dbReference type="NCBI Taxonomy" id="210225"/>
    <lineage>
        <taxon>Eukaryota</taxon>
        <taxon>Viridiplantae</taxon>
        <taxon>Streptophyta</taxon>
        <taxon>Embryophyta</taxon>
        <taxon>Tracheophyta</taxon>
        <taxon>Spermatophyta</taxon>
        <taxon>Magnoliopsida</taxon>
        <taxon>Nymphaeales</taxon>
        <taxon>Nymphaeaceae</taxon>
        <taxon>Nymphaea</taxon>
    </lineage>
</organism>
<feature type="transmembrane region" description="Helical" evidence="1">
    <location>
        <begin position="29"/>
        <end position="48"/>
    </location>
</feature>
<evidence type="ECO:0000313" key="2">
    <source>
        <dbReference type="EMBL" id="VVV82057.1"/>
    </source>
</evidence>
<evidence type="ECO:0008006" key="3">
    <source>
        <dbReference type="Google" id="ProtNLM"/>
    </source>
</evidence>
<dbReference type="EMBL" id="LR721777">
    <property type="protein sequence ID" value="VVV82057.1"/>
    <property type="molecule type" value="Genomic_DNA"/>
</dbReference>
<name>A0A5K0YXU3_9MAGN</name>
<keyword evidence="1" id="KW-0472">Membrane</keyword>
<keyword evidence="1" id="KW-0812">Transmembrane</keyword>
<sequence length="245" mass="26926">MDLEPEDLQHLSASSILANSIAIARSSTAHFFSLTLVFVLPFSLSFLAYSSLTLRLISRLYLHPYSLSYPLFFALYQSLSLLFLLSLSLLSTGTVVYSVACVYTTKSISFSHLLSAVPRLLQPLLVTFPGVLLRAVTLCTCLMVELVLFISLLQDPESHHFLPILILSTTAVFLSATGLYFSAEWRLSCIVSVLEEVRGREVIRKSRGLLKGKVVLGCFFALVELVASGGSGSLLLRLRSTGRLD</sequence>
<proteinExistence type="predicted"/>
<dbReference type="AlphaFoldDB" id="A0A5K0YXU3"/>
<dbReference type="PANTHER" id="PTHR33133">
    <property type="entry name" value="OS08G0107100 PROTEIN-RELATED"/>
    <property type="match status" value="1"/>
</dbReference>
<feature type="transmembrane region" description="Helical" evidence="1">
    <location>
        <begin position="161"/>
        <end position="181"/>
    </location>
</feature>
<protein>
    <recommendedName>
        <fullName evidence="3">Transmembrane protein</fullName>
    </recommendedName>
</protein>
<feature type="transmembrane region" description="Helical" evidence="1">
    <location>
        <begin position="214"/>
        <end position="236"/>
    </location>
</feature>
<feature type="transmembrane region" description="Helical" evidence="1">
    <location>
        <begin position="82"/>
        <end position="103"/>
    </location>
</feature>
<dbReference type="Gramene" id="NC12G0184520.1">
    <property type="protein sequence ID" value="NC12G0184520.1:cds"/>
    <property type="gene ID" value="NC12G0184520"/>
</dbReference>
<feature type="transmembrane region" description="Helical" evidence="1">
    <location>
        <begin position="124"/>
        <end position="149"/>
    </location>
</feature>
<dbReference type="PANTHER" id="PTHR33133:SF24">
    <property type="entry name" value="OS01G0800300 PROTEIN"/>
    <property type="match status" value="1"/>
</dbReference>
<evidence type="ECO:0000256" key="1">
    <source>
        <dbReference type="SAM" id="Phobius"/>
    </source>
</evidence>
<accession>A0A5K0YXU3</accession>